<accession>A0A645EWM8</accession>
<reference evidence="1" key="1">
    <citation type="submission" date="2019-08" db="EMBL/GenBank/DDBJ databases">
        <authorList>
            <person name="Kucharzyk K."/>
            <person name="Murdoch R.W."/>
            <person name="Higgins S."/>
            <person name="Loffler F."/>
        </authorList>
    </citation>
    <scope>NUCLEOTIDE SEQUENCE</scope>
</reference>
<name>A0A645EWM8_9ZZZZ</name>
<dbReference type="AlphaFoldDB" id="A0A645EWM8"/>
<protein>
    <submittedName>
        <fullName evidence="1">Uncharacterized protein</fullName>
    </submittedName>
</protein>
<proteinExistence type="predicted"/>
<organism evidence="1">
    <name type="scientific">bioreactor metagenome</name>
    <dbReference type="NCBI Taxonomy" id="1076179"/>
    <lineage>
        <taxon>unclassified sequences</taxon>
        <taxon>metagenomes</taxon>
        <taxon>ecological metagenomes</taxon>
    </lineage>
</organism>
<gene>
    <name evidence="1" type="ORF">SDC9_153533</name>
</gene>
<evidence type="ECO:0000313" key="1">
    <source>
        <dbReference type="EMBL" id="MPN06277.1"/>
    </source>
</evidence>
<sequence length="117" mass="13619">MPLAICGAVTPIQPMLSEVIPNDDGTFEVGNRISHIRYRFTDMIDGVLHEESKEVFLERNYRSSDGEWHLDSIYEFRHFFDLPEILNGRIMNVYVDAYDKKGDEIEGASEAFYLRVR</sequence>
<dbReference type="EMBL" id="VSSQ01052181">
    <property type="protein sequence ID" value="MPN06277.1"/>
    <property type="molecule type" value="Genomic_DNA"/>
</dbReference>
<comment type="caution">
    <text evidence="1">The sequence shown here is derived from an EMBL/GenBank/DDBJ whole genome shotgun (WGS) entry which is preliminary data.</text>
</comment>